<dbReference type="CDD" id="cd00875">
    <property type="entry name" value="RNA_Cyclase_Class_I"/>
    <property type="match status" value="1"/>
</dbReference>
<dbReference type="SUPFAM" id="SSF55205">
    <property type="entry name" value="EPT/RTPC-like"/>
    <property type="match status" value="1"/>
</dbReference>
<evidence type="ECO:0000256" key="2">
    <source>
        <dbReference type="ARBA" id="ARBA00007089"/>
    </source>
</evidence>
<dbReference type="PANTHER" id="PTHR11096">
    <property type="entry name" value="RNA 3' TERMINAL PHOSPHATE CYCLASE"/>
    <property type="match status" value="1"/>
</dbReference>
<dbReference type="PIRSF" id="PIRSF005378">
    <property type="entry name" value="RNA3'_term_phos_cycl_euk"/>
    <property type="match status" value="1"/>
</dbReference>
<proteinExistence type="inferred from homology"/>
<dbReference type="NCBIfam" id="TIGR03400">
    <property type="entry name" value="18S_RNA_Rcl1p"/>
    <property type="match status" value="1"/>
</dbReference>
<keyword evidence="4" id="KW-0539">Nucleus</keyword>
<dbReference type="InterPro" id="IPR020719">
    <property type="entry name" value="RNA3'_term_phos_cycl-like_CS"/>
</dbReference>
<dbReference type="InterPro" id="IPR016443">
    <property type="entry name" value="RNA3'_term_phos_cyc_type_2"/>
</dbReference>
<dbReference type="RefSeq" id="XP_014665014.1">
    <property type="nucleotide sequence ID" value="XM_014809528.1"/>
</dbReference>
<dbReference type="GeneID" id="106807241"/>
<reference evidence="8" key="1">
    <citation type="submission" date="2025-08" db="UniProtKB">
        <authorList>
            <consortium name="RefSeq"/>
        </authorList>
    </citation>
    <scope>IDENTIFICATION</scope>
</reference>
<dbReference type="Gene3D" id="3.65.10.20">
    <property type="entry name" value="RNA 3'-terminal phosphate cyclase domain"/>
    <property type="match status" value="1"/>
</dbReference>
<name>A0ABM1DYJ3_PRICU</name>
<comment type="subcellular location">
    <subcellularLocation>
        <location evidence="1">Nucleus</location>
        <location evidence="1">Nucleolus</location>
    </subcellularLocation>
</comment>
<dbReference type="InterPro" id="IPR036553">
    <property type="entry name" value="RPTC_insert"/>
</dbReference>
<dbReference type="InterPro" id="IPR037136">
    <property type="entry name" value="RNA3'_phos_cyclase_dom_sf"/>
</dbReference>
<evidence type="ECO:0000313" key="8">
    <source>
        <dbReference type="RefSeq" id="XP_014665014.1"/>
    </source>
</evidence>
<evidence type="ECO:0000256" key="3">
    <source>
        <dbReference type="ARBA" id="ARBA00022517"/>
    </source>
</evidence>
<dbReference type="Pfam" id="PF05189">
    <property type="entry name" value="RTC_insert"/>
    <property type="match status" value="1"/>
</dbReference>
<dbReference type="InterPro" id="IPR013792">
    <property type="entry name" value="RNA3'P_cycl/enolpyr_Trfase_a/b"/>
</dbReference>
<evidence type="ECO:0000259" key="6">
    <source>
        <dbReference type="Pfam" id="PF05189"/>
    </source>
</evidence>
<dbReference type="PROSITE" id="PS01287">
    <property type="entry name" value="RTC"/>
    <property type="match status" value="1"/>
</dbReference>
<evidence type="ECO:0000313" key="7">
    <source>
        <dbReference type="Proteomes" id="UP000695022"/>
    </source>
</evidence>
<dbReference type="InterPro" id="IPR013791">
    <property type="entry name" value="RNA3'-term_phos_cycl_insert"/>
</dbReference>
<sequence>MLEYEGCNFIRQRLILSILSGKSVRISNIRYKDDNPGLRKFEASFIRLLDTLTNGSRVEINATGTRLFFQPGLLLGGTFEHDCNPERGIGYYLEALICLAPFTKKPIKATLKGVTNDQVDPSVDFIKATTLPLLKRFIVDDEGLELKVVRRGAPPGGGGEVTFSCPNKQKLRPLQLTDVGKVRRVRGVAYAARVSPAVANRCVDAARSVLNRFLPDVYIYTDHARGAASGKSPGFGVSLVAETTAGTFLGAEVSSHAAGLGLPPSVPEDLGREAAHALLEEIYSGGIVDSTNQGVALLLMALGQQDVSKMVVGALTPYTIEFLRHVRDFLHVTFKIEVQTKAEEDDDDGDALRMGAEKVMLTCVGAGFTNLSKTVL</sequence>
<gene>
    <name evidence="8" type="primary">LOC106807241</name>
</gene>
<dbReference type="InterPro" id="IPR023797">
    <property type="entry name" value="RNA3'_phos_cyclase_dom"/>
</dbReference>
<dbReference type="Proteomes" id="UP000695022">
    <property type="component" value="Unplaced"/>
</dbReference>
<dbReference type="PANTHER" id="PTHR11096:SF1">
    <property type="entry name" value="RNA 3'-TERMINAL PHOSPHATE CYCLASE-LIKE PROTEIN"/>
    <property type="match status" value="1"/>
</dbReference>
<protein>
    <submittedName>
        <fullName evidence="8">RNA 3'-terminal phosphate cyclase-like protein</fullName>
    </submittedName>
</protein>
<dbReference type="Gene3D" id="3.30.360.20">
    <property type="entry name" value="RNA 3'-terminal phosphate cyclase, insert domain"/>
    <property type="match status" value="1"/>
</dbReference>
<evidence type="ECO:0000256" key="1">
    <source>
        <dbReference type="ARBA" id="ARBA00004604"/>
    </source>
</evidence>
<organism evidence="7 8">
    <name type="scientific">Priapulus caudatus</name>
    <name type="common">Priapulid worm</name>
    <dbReference type="NCBI Taxonomy" id="37621"/>
    <lineage>
        <taxon>Eukaryota</taxon>
        <taxon>Metazoa</taxon>
        <taxon>Ecdysozoa</taxon>
        <taxon>Scalidophora</taxon>
        <taxon>Priapulida</taxon>
        <taxon>Priapulimorpha</taxon>
        <taxon>Priapulimorphida</taxon>
        <taxon>Priapulidae</taxon>
        <taxon>Priapulus</taxon>
    </lineage>
</organism>
<feature type="domain" description="RNA 3'-terminal phosphate cyclase insert" evidence="6">
    <location>
        <begin position="177"/>
        <end position="282"/>
    </location>
</feature>
<keyword evidence="7" id="KW-1185">Reference proteome</keyword>
<feature type="domain" description="RNA 3'-terminal phosphate cyclase" evidence="5">
    <location>
        <begin position="3"/>
        <end position="336"/>
    </location>
</feature>
<dbReference type="Pfam" id="PF01137">
    <property type="entry name" value="RTC"/>
    <property type="match status" value="1"/>
</dbReference>
<accession>A0ABM1DYJ3</accession>
<comment type="similarity">
    <text evidence="2">Belongs to the RNA 3'-terminal cyclase family. Type 2 subfamily.</text>
</comment>
<keyword evidence="3" id="KW-0690">Ribosome biogenesis</keyword>
<dbReference type="InterPro" id="IPR000228">
    <property type="entry name" value="RNA3'_term_phos_cyc"/>
</dbReference>
<evidence type="ECO:0000259" key="5">
    <source>
        <dbReference type="Pfam" id="PF01137"/>
    </source>
</evidence>
<evidence type="ECO:0000256" key="4">
    <source>
        <dbReference type="ARBA" id="ARBA00023242"/>
    </source>
</evidence>